<dbReference type="Pfam" id="PF05327">
    <property type="entry name" value="RRN3"/>
    <property type="match status" value="1"/>
</dbReference>
<gene>
    <name evidence="2" type="ORF">TA07490</name>
</gene>
<dbReference type="PANTHER" id="PTHR12790:SF0">
    <property type="entry name" value="RNA POLYMERASE I-SPECIFIC TRANSCRIPTION INITIATION FACTOR RRN3-RELATED"/>
    <property type="match status" value="1"/>
</dbReference>
<dbReference type="eggNOG" id="KOG2434">
    <property type="taxonomic scope" value="Eukaryota"/>
</dbReference>
<reference evidence="2 3" key="1">
    <citation type="journal article" date="2005" name="Science">
        <title>Genome of the host-cell transforming parasite Theileria annulata compared with T. parva.</title>
        <authorList>
            <person name="Pain A."/>
            <person name="Renauld H."/>
            <person name="Berriman M."/>
            <person name="Murphy L."/>
            <person name="Yeats C.A."/>
            <person name="Weir W."/>
            <person name="Kerhornou A."/>
            <person name="Aslett M."/>
            <person name="Bishop R."/>
            <person name="Bouchier C."/>
            <person name="Cochet M."/>
            <person name="Coulson R.M.R."/>
            <person name="Cronin A."/>
            <person name="de Villiers E.P."/>
            <person name="Fraser A."/>
            <person name="Fosker N."/>
            <person name="Gardner M."/>
            <person name="Goble A."/>
            <person name="Griffiths-Jones S."/>
            <person name="Harris D.E."/>
            <person name="Katzer F."/>
            <person name="Larke N."/>
            <person name="Lord A."/>
            <person name="Maser P."/>
            <person name="McKellar S."/>
            <person name="Mooney P."/>
            <person name="Morton F."/>
            <person name="Nene V."/>
            <person name="O'Neil S."/>
            <person name="Price C."/>
            <person name="Quail M.A."/>
            <person name="Rabbinowitsch E."/>
            <person name="Rawlings N.D."/>
            <person name="Rutter S."/>
            <person name="Saunders D."/>
            <person name="Seeger K."/>
            <person name="Shah T."/>
            <person name="Squares R."/>
            <person name="Squares S."/>
            <person name="Tivey A."/>
            <person name="Walker A.R."/>
            <person name="Woodward J."/>
            <person name="Dobbelaere D.A.E."/>
            <person name="Langsley G."/>
            <person name="Rajandream M.A."/>
            <person name="McKeever D."/>
            <person name="Shiels B."/>
            <person name="Tait A."/>
            <person name="Barrell B.G."/>
            <person name="Hall N."/>
        </authorList>
    </citation>
    <scope>NUCLEOTIDE SEQUENCE [LARGE SCALE GENOMIC DNA]</scope>
    <source>
        <strain evidence="3">Ankara</strain>
    </source>
</reference>
<name>Q4UA49_THEAN</name>
<evidence type="ECO:0000256" key="1">
    <source>
        <dbReference type="ARBA" id="ARBA00010098"/>
    </source>
</evidence>
<dbReference type="STRING" id="5874.Q4UA49"/>
<evidence type="ECO:0000313" key="3">
    <source>
        <dbReference type="Proteomes" id="UP000001950"/>
    </source>
</evidence>
<dbReference type="GO" id="GO:0001042">
    <property type="term" value="F:RNA polymerase I core binding"/>
    <property type="evidence" value="ECO:0007669"/>
    <property type="project" value="TreeGrafter"/>
</dbReference>
<dbReference type="OrthoDB" id="26970at2759"/>
<dbReference type="Proteomes" id="UP000001950">
    <property type="component" value="Chromosome 4"/>
</dbReference>
<dbReference type="EMBL" id="CR940353">
    <property type="protein sequence ID" value="CAI76304.1"/>
    <property type="molecule type" value="Genomic_DNA"/>
</dbReference>
<dbReference type="GO" id="GO:0005634">
    <property type="term" value="C:nucleus"/>
    <property type="evidence" value="ECO:0007669"/>
    <property type="project" value="TreeGrafter"/>
</dbReference>
<dbReference type="GeneID" id="3862751"/>
<dbReference type="InterPro" id="IPR007991">
    <property type="entry name" value="RNA_pol_I_trans_ini_fac_RRN3"/>
</dbReference>
<proteinExistence type="inferred from homology"/>
<sequence length="534" mass="60659">MSKMEMDKYEIMYTPKNKIEMMKGMSSETCYASSDSSFSDTNSAETISLDSSSSFSSQIITNCESSSSIANSIQTTETGPNALTIENKTGLLTTEQKCDSKLTVEKVVKELFEVFEQVILQAYKCKYVQFIYFFIASFDVKWLRMFLQRLFGIVYDNSQHVIKRRTAASYISSLICRAKYVPQNFITSTLTHFFTLLSPFNQFISKSGDSNLITNTTGIDRTISGTVSTNTSSTVNGIITNGKVVTKKLSLFYSILQDILYIICYHTDVISRSESCVSFIENSETGLMAYLTSYLDPLAYCKRSVISEAIKSTSYYSNLACLHKFLKSKSYLLDNSKESEQFKWSFYSPIDSFFPFDPYLLHHSRFYISDKYNSKPHVPESAMLEDQTRVDSVVTTQQNKVVDEVVDAIKSDKNLVEDDLKRMSRCLDDSLGFSSISRALKAKLDILKRNFSADTTQIEADYDFWNYENTIKLLEDTDNPATISMDQDEMRLCEELGIEVMEDRKHGLLELLTSSSAYKSAITNSKRAKLCQTN</sequence>
<protein>
    <submittedName>
        <fullName evidence="2">Uncharacterized protein</fullName>
    </submittedName>
</protein>
<dbReference type="AlphaFoldDB" id="Q4UA49"/>
<dbReference type="GO" id="GO:0001181">
    <property type="term" value="F:RNA polymerase I general transcription initiation factor activity"/>
    <property type="evidence" value="ECO:0007669"/>
    <property type="project" value="InterPro"/>
</dbReference>
<dbReference type="GO" id="GO:0006361">
    <property type="term" value="P:transcription initiation at RNA polymerase I promoter"/>
    <property type="evidence" value="ECO:0007669"/>
    <property type="project" value="InterPro"/>
</dbReference>
<dbReference type="VEuPathDB" id="PiroplasmaDB:TA07490"/>
<dbReference type="KEGG" id="tan:TA07490"/>
<organism evidence="2 3">
    <name type="scientific">Theileria annulata</name>
    <dbReference type="NCBI Taxonomy" id="5874"/>
    <lineage>
        <taxon>Eukaryota</taxon>
        <taxon>Sar</taxon>
        <taxon>Alveolata</taxon>
        <taxon>Apicomplexa</taxon>
        <taxon>Aconoidasida</taxon>
        <taxon>Piroplasmida</taxon>
        <taxon>Theileriidae</taxon>
        <taxon>Theileria</taxon>
    </lineage>
</organism>
<dbReference type="PANTHER" id="PTHR12790">
    <property type="entry name" value="TRANSCRIPTION INITIATION FACTOR IA RRN3"/>
    <property type="match status" value="1"/>
</dbReference>
<accession>Q4UA49</accession>
<keyword evidence="3" id="KW-1185">Reference proteome</keyword>
<dbReference type="RefSeq" id="XP_952928.1">
    <property type="nucleotide sequence ID" value="XM_947835.1"/>
</dbReference>
<evidence type="ECO:0000313" key="2">
    <source>
        <dbReference type="EMBL" id="CAI76304.1"/>
    </source>
</evidence>
<dbReference type="InParanoid" id="Q4UA49"/>
<comment type="similarity">
    <text evidence="1">Belongs to the RRN3 family.</text>
</comment>